<comment type="caution">
    <text evidence="4">The sequence shown here is derived from an EMBL/GenBank/DDBJ whole genome shotgun (WGS) entry which is preliminary data.</text>
</comment>
<dbReference type="EMBL" id="PQXH01000073">
    <property type="protein sequence ID" value="TGO13235.1"/>
    <property type="molecule type" value="Genomic_DNA"/>
</dbReference>
<dbReference type="InterPro" id="IPR056884">
    <property type="entry name" value="NPHP3-like_N"/>
</dbReference>
<keyword evidence="1" id="KW-0677">Repeat</keyword>
<dbReference type="SUPFAM" id="SSF52540">
    <property type="entry name" value="P-loop containing nucleoside triphosphate hydrolases"/>
    <property type="match status" value="1"/>
</dbReference>
<accession>A0A4Z1ELR6</accession>
<dbReference type="PANTHER" id="PTHR10039">
    <property type="entry name" value="AMELOGENIN"/>
    <property type="match status" value="1"/>
</dbReference>
<dbReference type="Proteomes" id="UP000297777">
    <property type="component" value="Unassembled WGS sequence"/>
</dbReference>
<feature type="chain" id="PRO_5021476917" description="Nephrocystin 3-like N-terminal domain-containing protein" evidence="2">
    <location>
        <begin position="23"/>
        <end position="461"/>
    </location>
</feature>
<evidence type="ECO:0000313" key="4">
    <source>
        <dbReference type="EMBL" id="TGO13235.1"/>
    </source>
</evidence>
<dbReference type="OrthoDB" id="3539865at2759"/>
<dbReference type="AlphaFoldDB" id="A0A4Z1ELR6"/>
<protein>
    <recommendedName>
        <fullName evidence="3">Nephrocystin 3-like N-terminal domain-containing protein</fullName>
    </recommendedName>
</protein>
<dbReference type="Gene3D" id="3.40.50.300">
    <property type="entry name" value="P-loop containing nucleotide triphosphate hydrolases"/>
    <property type="match status" value="1"/>
</dbReference>
<dbReference type="Pfam" id="PF24883">
    <property type="entry name" value="NPHP3_N"/>
    <property type="match status" value="1"/>
</dbReference>
<sequence length="461" mass="53298">MDPVSILGLTASIIACIQLAQALSKTVGLSEHNRTDLERMLKTLRRFLASYQGLKNIAAIDESEGRFCLVEQAEQPWKECQEVINEEKNLFNRWIRGSSWDRKISKCLSRFDDIREQFDIAIQSDQLQIIAAIEKYAQQALCDTRDIKKNAQRIEDHIREFKDDARDIRHDVSLFNQSINRNHTNIVQHTRDVKDSIQDIKCTITQQSLDFESHEKIKARESKKKDLLHWLSTADPKTNHDLARRHFEPGTGSWFLQSNEYSNWKTSDNSFLWVQGLSGCGKTILSTVVQDMTDYCANNSDCFIAYYYFSFNETEKQNANNLLCSILIQLLVKYDAALDGALAIYKDIQFTIPQLETLKAMLKAVLAMPGTFYLILDAVDECPRGYEKGNRQVVYGLLREVSSWAYRSLHLFITSRKEADIKEIIDEIPKLSTFLIRNEHVNSDTRQYVKTQLENDTKLRK</sequence>
<keyword evidence="2" id="KW-0732">Signal</keyword>
<name>A0A4Z1ELR6_9HELO</name>
<evidence type="ECO:0000256" key="2">
    <source>
        <dbReference type="SAM" id="SignalP"/>
    </source>
</evidence>
<gene>
    <name evidence="4" type="ORF">BTUL_0073g00030</name>
</gene>
<feature type="domain" description="Nephrocystin 3-like N-terminal" evidence="3">
    <location>
        <begin position="250"/>
        <end position="416"/>
    </location>
</feature>
<proteinExistence type="predicted"/>
<reference evidence="4 5" key="1">
    <citation type="submission" date="2017-12" db="EMBL/GenBank/DDBJ databases">
        <title>Comparative genomics of Botrytis spp.</title>
        <authorList>
            <person name="Valero-Jimenez C.A."/>
            <person name="Tapia P."/>
            <person name="Veloso J."/>
            <person name="Silva-Moreno E."/>
            <person name="Staats M."/>
            <person name="Valdes J.H."/>
            <person name="Van Kan J.A.L."/>
        </authorList>
    </citation>
    <scope>NUCLEOTIDE SEQUENCE [LARGE SCALE GENOMIC DNA]</scope>
    <source>
        <strain evidence="4 5">Bt9001</strain>
    </source>
</reference>
<feature type="signal peptide" evidence="2">
    <location>
        <begin position="1"/>
        <end position="22"/>
    </location>
</feature>
<evidence type="ECO:0000259" key="3">
    <source>
        <dbReference type="Pfam" id="PF24883"/>
    </source>
</evidence>
<organism evidence="4 5">
    <name type="scientific">Botrytis tulipae</name>
    <dbReference type="NCBI Taxonomy" id="87230"/>
    <lineage>
        <taxon>Eukaryota</taxon>
        <taxon>Fungi</taxon>
        <taxon>Dikarya</taxon>
        <taxon>Ascomycota</taxon>
        <taxon>Pezizomycotina</taxon>
        <taxon>Leotiomycetes</taxon>
        <taxon>Helotiales</taxon>
        <taxon>Sclerotiniaceae</taxon>
        <taxon>Botrytis</taxon>
    </lineage>
</organism>
<dbReference type="PANTHER" id="PTHR10039:SF16">
    <property type="entry name" value="GPI INOSITOL-DEACYLASE"/>
    <property type="match status" value="1"/>
</dbReference>
<evidence type="ECO:0000256" key="1">
    <source>
        <dbReference type="ARBA" id="ARBA00022737"/>
    </source>
</evidence>
<keyword evidence="5" id="KW-1185">Reference proteome</keyword>
<evidence type="ECO:0000313" key="5">
    <source>
        <dbReference type="Proteomes" id="UP000297777"/>
    </source>
</evidence>
<dbReference type="InterPro" id="IPR027417">
    <property type="entry name" value="P-loop_NTPase"/>
</dbReference>